<dbReference type="Pfam" id="PF12059">
    <property type="entry name" value="DUF3540"/>
    <property type="match status" value="1"/>
</dbReference>
<gene>
    <name evidence="1" type="ORF">LOX96_12450</name>
</gene>
<dbReference type="InterPro" id="IPR021927">
    <property type="entry name" value="DUF3540"/>
</dbReference>
<protein>
    <submittedName>
        <fullName evidence="1">DUF3540 domain-containing protein</fullName>
    </submittedName>
</protein>
<comment type="caution">
    <text evidence="1">The sequence shown here is derived from an EMBL/GenBank/DDBJ whole genome shotgun (WGS) entry which is preliminary data.</text>
</comment>
<organism evidence="1 2">
    <name type="scientific">Legionella maioricensis</name>
    <dbReference type="NCBI Taxonomy" id="2896528"/>
    <lineage>
        <taxon>Bacteria</taxon>
        <taxon>Pseudomonadati</taxon>
        <taxon>Pseudomonadota</taxon>
        <taxon>Gammaproteobacteria</taxon>
        <taxon>Legionellales</taxon>
        <taxon>Legionellaceae</taxon>
        <taxon>Legionella</taxon>
    </lineage>
</organism>
<reference evidence="1" key="1">
    <citation type="submission" date="2021-11" db="EMBL/GenBank/DDBJ databases">
        <title>Legionella maioricencis sp. nov., a new species isolated from hot water samples in Mallorca.</title>
        <authorList>
            <person name="Crespi S."/>
            <person name="Drasar V."/>
            <person name="Salva-Serra F."/>
            <person name="Jaen-Luchoro D."/>
            <person name="Pineiro-Iglesias B."/>
            <person name="Aliaga F."/>
            <person name="Fernandez-Juarez V."/>
            <person name="Coll G."/>
            <person name="Moore E.R.B."/>
            <person name="Bennasar-Figueras A."/>
        </authorList>
    </citation>
    <scope>NUCLEOTIDE SEQUENCE</scope>
    <source>
        <strain evidence="1">HCPI-6</strain>
    </source>
</reference>
<sequence length="215" mass="24614">MMLEPDVTMTSNKGELLKGKIKFISDHHYHLIFQGQLIKAQLAFSCLLTPIVDDEVLLFKEVNDYYILSIIHRHKTAELSIKLGQNVSLVSENNCLKVNAQTIRLIADDTIHSDAPSHHIDGEQGIFAIKNAQFSGDELKFSYQSLQMICHRIQTFSDTINTQAIRVYQWIEELEHQLLGRLRTIVKHHYRIDCDEIEIYAEGDAKIAAKQIQLG</sequence>
<name>A0A9X2IDL7_9GAMM</name>
<evidence type="ECO:0000313" key="2">
    <source>
        <dbReference type="Proteomes" id="UP001139721"/>
    </source>
</evidence>
<accession>A0A9X2IDL7</accession>
<dbReference type="EMBL" id="JAJKBJ010000016">
    <property type="protein sequence ID" value="MCL9684908.1"/>
    <property type="molecule type" value="Genomic_DNA"/>
</dbReference>
<dbReference type="AlphaFoldDB" id="A0A9X2IDL7"/>
<dbReference type="Proteomes" id="UP001139721">
    <property type="component" value="Unassembled WGS sequence"/>
</dbReference>
<dbReference type="RefSeq" id="WP_250422772.1">
    <property type="nucleotide sequence ID" value="NZ_JAJKBJ010000016.1"/>
</dbReference>
<proteinExistence type="predicted"/>
<keyword evidence="2" id="KW-1185">Reference proteome</keyword>
<evidence type="ECO:0000313" key="1">
    <source>
        <dbReference type="EMBL" id="MCL9684908.1"/>
    </source>
</evidence>